<feature type="region of interest" description="Disordered" evidence="1">
    <location>
        <begin position="46"/>
        <end position="69"/>
    </location>
</feature>
<gene>
    <name evidence="2" type="ORF">UFOPK1722_01968</name>
</gene>
<feature type="region of interest" description="Disordered" evidence="1">
    <location>
        <begin position="200"/>
        <end position="220"/>
    </location>
</feature>
<dbReference type="EMBL" id="CAEZTS010000251">
    <property type="protein sequence ID" value="CAB4597030.1"/>
    <property type="molecule type" value="Genomic_DNA"/>
</dbReference>
<accession>A0A6J6G931</accession>
<evidence type="ECO:0000313" key="2">
    <source>
        <dbReference type="EMBL" id="CAB4597030.1"/>
    </source>
</evidence>
<reference evidence="2" key="1">
    <citation type="submission" date="2020-05" db="EMBL/GenBank/DDBJ databases">
        <authorList>
            <person name="Chiriac C."/>
            <person name="Salcher M."/>
            <person name="Ghai R."/>
            <person name="Kavagutti S V."/>
        </authorList>
    </citation>
    <scope>NUCLEOTIDE SEQUENCE</scope>
</reference>
<sequence>MSGVQAVGAQAVASVLGVQHAGDSMRRSFRHGVGESPPSLARRCAWRQRGGSRREMHEHSAPSGDHAGQELLQQDQGGDRVTLDDGAQQLHGHVAEPIVHARSLINRVGHQAIDRRELVQRRVRGVSHRLLVGQIHGHAHDPRAGAGAIGDRATFGGHLLDGTRQGNSRQRIVQRRAVEPGATGHVAGGENEMVPALGQCQRGGPSDAPTRAGHHHNARFRHGPTVRVAAARPSGTVAP</sequence>
<name>A0A6J6G931_9ZZZZ</name>
<protein>
    <submittedName>
        <fullName evidence="2">Unannotated protein</fullName>
    </submittedName>
</protein>
<evidence type="ECO:0000256" key="1">
    <source>
        <dbReference type="SAM" id="MobiDB-lite"/>
    </source>
</evidence>
<organism evidence="2">
    <name type="scientific">freshwater metagenome</name>
    <dbReference type="NCBI Taxonomy" id="449393"/>
    <lineage>
        <taxon>unclassified sequences</taxon>
        <taxon>metagenomes</taxon>
        <taxon>ecological metagenomes</taxon>
    </lineage>
</organism>
<dbReference type="AlphaFoldDB" id="A0A6J6G931"/>
<proteinExistence type="predicted"/>